<accession>A0A1I1TJM4</accession>
<dbReference type="Pfam" id="PF00072">
    <property type="entry name" value="Response_reg"/>
    <property type="match status" value="1"/>
</dbReference>
<dbReference type="STRING" id="739143.SAMN05216297_10983"/>
<feature type="modified residue" description="4-aspartylphosphate" evidence="1">
    <location>
        <position position="56"/>
    </location>
</feature>
<dbReference type="InterPro" id="IPR001789">
    <property type="entry name" value="Sig_transdc_resp-reg_receiver"/>
</dbReference>
<sequence>MTVLRCIAVDDEPLALKLVETFIQQTPFLKLITTCDNAVDAMGIIKEEKPDVVFLDINMPNLTGMELARLLQDQAGPLPKIVFTTAYNHYAIEGYRVNAVDYLLKPFSYEEFLRAANKVLQLHEEANNNAFQNIAADDEFIFLKVEYQWVRISLKDICYIESLKDYVKVHLEDSQKAVLSLISLKALEEKLPSAKFMRVHRSFIISLDKISAISKNSIFIDKIEITVGEQYKEAFKSMVDKWLK</sequence>
<dbReference type="RefSeq" id="WP_091495575.1">
    <property type="nucleotide sequence ID" value="NZ_FOMH01000009.1"/>
</dbReference>
<dbReference type="GO" id="GO:0000156">
    <property type="term" value="F:phosphorelay response regulator activity"/>
    <property type="evidence" value="ECO:0007669"/>
    <property type="project" value="InterPro"/>
</dbReference>
<dbReference type="Gene3D" id="2.40.50.1020">
    <property type="entry name" value="LytTr DNA-binding domain"/>
    <property type="match status" value="1"/>
</dbReference>
<evidence type="ECO:0000259" key="2">
    <source>
        <dbReference type="PROSITE" id="PS50110"/>
    </source>
</evidence>
<dbReference type="PROSITE" id="PS50930">
    <property type="entry name" value="HTH_LYTTR"/>
    <property type="match status" value="1"/>
</dbReference>
<dbReference type="SMART" id="SM00448">
    <property type="entry name" value="REC"/>
    <property type="match status" value="1"/>
</dbReference>
<dbReference type="SUPFAM" id="SSF52172">
    <property type="entry name" value="CheY-like"/>
    <property type="match status" value="1"/>
</dbReference>
<dbReference type="OrthoDB" id="2168082at2"/>
<dbReference type="PANTHER" id="PTHR37299:SF1">
    <property type="entry name" value="STAGE 0 SPORULATION PROTEIN A HOMOLOG"/>
    <property type="match status" value="1"/>
</dbReference>
<feature type="domain" description="Response regulatory" evidence="2">
    <location>
        <begin position="5"/>
        <end position="120"/>
    </location>
</feature>
<proteinExistence type="predicted"/>
<organism evidence="4 5">
    <name type="scientific">Flavobacterium phragmitis</name>
    <dbReference type="NCBI Taxonomy" id="739143"/>
    <lineage>
        <taxon>Bacteria</taxon>
        <taxon>Pseudomonadati</taxon>
        <taxon>Bacteroidota</taxon>
        <taxon>Flavobacteriia</taxon>
        <taxon>Flavobacteriales</taxon>
        <taxon>Flavobacteriaceae</taxon>
        <taxon>Flavobacterium</taxon>
    </lineage>
</organism>
<dbReference type="InterPro" id="IPR046947">
    <property type="entry name" value="LytR-like"/>
</dbReference>
<dbReference type="InterPro" id="IPR007492">
    <property type="entry name" value="LytTR_DNA-bd_dom"/>
</dbReference>
<name>A0A1I1TJM4_9FLAO</name>
<dbReference type="GO" id="GO:0003677">
    <property type="term" value="F:DNA binding"/>
    <property type="evidence" value="ECO:0007669"/>
    <property type="project" value="InterPro"/>
</dbReference>
<dbReference type="PANTHER" id="PTHR37299">
    <property type="entry name" value="TRANSCRIPTIONAL REGULATOR-RELATED"/>
    <property type="match status" value="1"/>
</dbReference>
<dbReference type="Proteomes" id="UP000199672">
    <property type="component" value="Unassembled WGS sequence"/>
</dbReference>
<evidence type="ECO:0000259" key="3">
    <source>
        <dbReference type="PROSITE" id="PS50930"/>
    </source>
</evidence>
<gene>
    <name evidence="4" type="ORF">SAMN05216297_10983</name>
</gene>
<dbReference type="InterPro" id="IPR011006">
    <property type="entry name" value="CheY-like_superfamily"/>
</dbReference>
<evidence type="ECO:0000313" key="5">
    <source>
        <dbReference type="Proteomes" id="UP000199672"/>
    </source>
</evidence>
<reference evidence="5" key="1">
    <citation type="submission" date="2016-10" db="EMBL/GenBank/DDBJ databases">
        <authorList>
            <person name="Varghese N."/>
            <person name="Submissions S."/>
        </authorList>
    </citation>
    <scope>NUCLEOTIDE SEQUENCE [LARGE SCALE GENOMIC DNA]</scope>
    <source>
        <strain evidence="5">CGMCC 1.10370</strain>
    </source>
</reference>
<feature type="domain" description="HTH LytTR-type" evidence="3">
    <location>
        <begin position="141"/>
        <end position="210"/>
    </location>
</feature>
<keyword evidence="5" id="KW-1185">Reference proteome</keyword>
<dbReference type="FunFam" id="3.40.50.2300:FF:000051">
    <property type="entry name" value="Two-component response regulator yehT"/>
    <property type="match status" value="1"/>
</dbReference>
<dbReference type="EMBL" id="FOMH01000009">
    <property type="protein sequence ID" value="SFD55680.1"/>
    <property type="molecule type" value="Genomic_DNA"/>
</dbReference>
<evidence type="ECO:0000313" key="4">
    <source>
        <dbReference type="EMBL" id="SFD55680.1"/>
    </source>
</evidence>
<dbReference type="PROSITE" id="PS50110">
    <property type="entry name" value="RESPONSE_REGULATORY"/>
    <property type="match status" value="1"/>
</dbReference>
<dbReference type="AlphaFoldDB" id="A0A1I1TJM4"/>
<dbReference type="Pfam" id="PF04397">
    <property type="entry name" value="LytTR"/>
    <property type="match status" value="1"/>
</dbReference>
<dbReference type="SMART" id="SM00850">
    <property type="entry name" value="LytTR"/>
    <property type="match status" value="1"/>
</dbReference>
<protein>
    <submittedName>
        <fullName evidence="4">Two component transcriptional regulator, LytTR family</fullName>
    </submittedName>
</protein>
<dbReference type="Gene3D" id="3.40.50.2300">
    <property type="match status" value="1"/>
</dbReference>
<evidence type="ECO:0000256" key="1">
    <source>
        <dbReference type="PROSITE-ProRule" id="PRU00169"/>
    </source>
</evidence>
<keyword evidence="1" id="KW-0597">Phosphoprotein</keyword>